<feature type="transmembrane region" description="Helical" evidence="7">
    <location>
        <begin position="21"/>
        <end position="48"/>
    </location>
</feature>
<keyword evidence="2" id="KW-0813">Transport</keyword>
<proteinExistence type="predicted"/>
<feature type="transmembrane region" description="Helical" evidence="7">
    <location>
        <begin position="265"/>
        <end position="289"/>
    </location>
</feature>
<dbReference type="Pfam" id="PF07690">
    <property type="entry name" value="MFS_1"/>
    <property type="match status" value="1"/>
</dbReference>
<comment type="subcellular location">
    <subcellularLocation>
        <location evidence="1">Cell membrane</location>
        <topology evidence="1">Multi-pass membrane protein</topology>
    </subcellularLocation>
</comment>
<feature type="transmembrane region" description="Helical" evidence="7">
    <location>
        <begin position="147"/>
        <end position="171"/>
    </location>
</feature>
<dbReference type="GO" id="GO:0022857">
    <property type="term" value="F:transmembrane transporter activity"/>
    <property type="evidence" value="ECO:0007669"/>
    <property type="project" value="InterPro"/>
</dbReference>
<sequence>MDSCERISNQKPLMISRRFAPLFWCQFFAAFDDNFFKAALALFILAHVVGERGAALATLATATLMAPYFILSSLGGELADKYDKAKVAQRLKLIEIAAAALAGLGFLLGSTPLLFLALAAFGALGALFGPVKYAALPDFLTKDELPAGNALIEGATFVAILLGSIGGALSMQGGGEPALIGAVMVSLAAASYAAARFMPATPRATAELALDFNIVRATAVLLFDLWRQTRLWRLGLVTTIFWLIGAVVLALLPTVVTRELNGSELVVTLHFAGFAIAISAGAALAAFLLRAGIVLLPAAIGAALGAIICGDLALTLATIAPASETAQLAPAAYFAAPGAMRVLIDLMLLSAAGGLIVVPSAAALQAESKPTERARIIAAVNVLNAGAIVGGGLLVAILQDHGAPMWSLFLGLGIFAGASSLWILVAVVSSPARELRAIARGRAA</sequence>
<dbReference type="PANTHER" id="PTHR43266:SF2">
    <property type="entry name" value="MAJOR FACILITATOR SUPERFAMILY (MFS) PROFILE DOMAIN-CONTAINING PROTEIN"/>
    <property type="match status" value="1"/>
</dbReference>
<evidence type="ECO:0000313" key="9">
    <source>
        <dbReference type="Proteomes" id="UP000193978"/>
    </source>
</evidence>
<organism evidence="8 9">
    <name type="scientific">Methylocystis bryophila</name>
    <dbReference type="NCBI Taxonomy" id="655015"/>
    <lineage>
        <taxon>Bacteria</taxon>
        <taxon>Pseudomonadati</taxon>
        <taxon>Pseudomonadota</taxon>
        <taxon>Alphaproteobacteria</taxon>
        <taxon>Hyphomicrobiales</taxon>
        <taxon>Methylocystaceae</taxon>
        <taxon>Methylocystis</taxon>
    </lineage>
</organism>
<evidence type="ECO:0000256" key="5">
    <source>
        <dbReference type="ARBA" id="ARBA00022989"/>
    </source>
</evidence>
<feature type="transmembrane region" description="Helical" evidence="7">
    <location>
        <begin position="54"/>
        <end position="71"/>
    </location>
</feature>
<keyword evidence="9" id="KW-1185">Reference proteome</keyword>
<feature type="transmembrane region" description="Helical" evidence="7">
    <location>
        <begin position="342"/>
        <end position="364"/>
    </location>
</feature>
<feature type="transmembrane region" description="Helical" evidence="7">
    <location>
        <begin position="405"/>
        <end position="428"/>
    </location>
</feature>
<keyword evidence="6 7" id="KW-0472">Membrane</keyword>
<feature type="transmembrane region" description="Helical" evidence="7">
    <location>
        <begin position="91"/>
        <end position="108"/>
    </location>
</feature>
<feature type="transmembrane region" description="Helical" evidence="7">
    <location>
        <begin position="376"/>
        <end position="399"/>
    </location>
</feature>
<keyword evidence="4 7" id="KW-0812">Transmembrane</keyword>
<dbReference type="Proteomes" id="UP000193978">
    <property type="component" value="Chromosome"/>
</dbReference>
<feature type="transmembrane region" description="Helical" evidence="7">
    <location>
        <begin position="177"/>
        <end position="195"/>
    </location>
</feature>
<dbReference type="PANTHER" id="PTHR43266">
    <property type="entry name" value="MACROLIDE-EFFLUX PROTEIN"/>
    <property type="match status" value="1"/>
</dbReference>
<evidence type="ECO:0000256" key="2">
    <source>
        <dbReference type="ARBA" id="ARBA00022448"/>
    </source>
</evidence>
<feature type="transmembrane region" description="Helical" evidence="7">
    <location>
        <begin position="114"/>
        <end position="135"/>
    </location>
</feature>
<keyword evidence="3" id="KW-1003">Cell membrane</keyword>
<name>A0A1W6MRW7_9HYPH</name>
<accession>A0A1W6MRW7</accession>
<evidence type="ECO:0000256" key="4">
    <source>
        <dbReference type="ARBA" id="ARBA00022692"/>
    </source>
</evidence>
<dbReference type="Gene3D" id="1.20.1250.20">
    <property type="entry name" value="MFS general substrate transporter like domains"/>
    <property type="match status" value="1"/>
</dbReference>
<dbReference type="EMBL" id="CP019948">
    <property type="protein sequence ID" value="ARN80348.1"/>
    <property type="molecule type" value="Genomic_DNA"/>
</dbReference>
<reference evidence="8 9" key="1">
    <citation type="submission" date="2017-02" db="EMBL/GenBank/DDBJ databases">
        <authorList>
            <person name="Peterson S.W."/>
        </authorList>
    </citation>
    <scope>NUCLEOTIDE SEQUENCE [LARGE SCALE GENOMIC DNA]</scope>
    <source>
        <strain evidence="8 9">S285</strain>
    </source>
</reference>
<dbReference type="InterPro" id="IPR036259">
    <property type="entry name" value="MFS_trans_sf"/>
</dbReference>
<dbReference type="STRING" id="655015.B1812_03795"/>
<dbReference type="InterPro" id="IPR011701">
    <property type="entry name" value="MFS"/>
</dbReference>
<dbReference type="KEGG" id="mbry:B1812_03795"/>
<protein>
    <recommendedName>
        <fullName evidence="10">MFS transporter</fullName>
    </recommendedName>
</protein>
<evidence type="ECO:0000313" key="8">
    <source>
        <dbReference type="EMBL" id="ARN80348.1"/>
    </source>
</evidence>
<dbReference type="SUPFAM" id="SSF103473">
    <property type="entry name" value="MFS general substrate transporter"/>
    <property type="match status" value="1"/>
</dbReference>
<dbReference type="AlphaFoldDB" id="A0A1W6MRW7"/>
<evidence type="ECO:0008006" key="10">
    <source>
        <dbReference type="Google" id="ProtNLM"/>
    </source>
</evidence>
<feature type="transmembrane region" description="Helical" evidence="7">
    <location>
        <begin position="296"/>
        <end position="322"/>
    </location>
</feature>
<feature type="transmembrane region" description="Helical" evidence="7">
    <location>
        <begin position="231"/>
        <end position="253"/>
    </location>
</feature>
<evidence type="ECO:0000256" key="6">
    <source>
        <dbReference type="ARBA" id="ARBA00023136"/>
    </source>
</evidence>
<evidence type="ECO:0000256" key="7">
    <source>
        <dbReference type="SAM" id="Phobius"/>
    </source>
</evidence>
<gene>
    <name evidence="8" type="ORF">B1812_03795</name>
</gene>
<evidence type="ECO:0000256" key="1">
    <source>
        <dbReference type="ARBA" id="ARBA00004651"/>
    </source>
</evidence>
<keyword evidence="5 7" id="KW-1133">Transmembrane helix</keyword>
<evidence type="ECO:0000256" key="3">
    <source>
        <dbReference type="ARBA" id="ARBA00022475"/>
    </source>
</evidence>
<dbReference type="GO" id="GO:0005886">
    <property type="term" value="C:plasma membrane"/>
    <property type="evidence" value="ECO:0007669"/>
    <property type="project" value="UniProtKB-SubCell"/>
</dbReference>